<dbReference type="SMART" id="SM00355">
    <property type="entry name" value="ZnF_C2H2"/>
    <property type="match status" value="1"/>
</dbReference>
<dbReference type="GO" id="GO:0005634">
    <property type="term" value="C:nucleus"/>
    <property type="evidence" value="ECO:0007669"/>
    <property type="project" value="UniProtKB-SubCell"/>
</dbReference>
<reference evidence="14" key="1">
    <citation type="submission" date="2014-08" db="EMBL/GenBank/DDBJ databases">
        <authorList>
            <person name="Murali S."/>
            <person name="Richards S."/>
            <person name="Bandaranaike D."/>
            <person name="Bellair M."/>
            <person name="Blankenburg K."/>
            <person name="Chao H."/>
            <person name="Dinh H."/>
            <person name="Doddapaneni H."/>
            <person name="Dugan-Rocha S."/>
            <person name="Elkadiri S."/>
            <person name="Gnanaolivu R."/>
            <person name="Hughes D."/>
            <person name="Lee S."/>
            <person name="Li M."/>
            <person name="Ming W."/>
            <person name="Munidasa M."/>
            <person name="Muniz J."/>
            <person name="Nguyen L."/>
            <person name="Osuji N."/>
            <person name="Pu L.-L."/>
            <person name="Puazo M."/>
            <person name="Skinner E."/>
            <person name="Qu C."/>
            <person name="Quiroz J."/>
            <person name="Raj R."/>
            <person name="Weissenberger G."/>
            <person name="Xin Y."/>
            <person name="Zou X."/>
            <person name="Han Y."/>
            <person name="Worley K."/>
            <person name="Muzny D."/>
            <person name="Gibbs R."/>
        </authorList>
    </citation>
    <scope>NUCLEOTIDE SEQUENCE</scope>
    <source>
        <strain evidence="14">HAZT.00-mixed</strain>
        <tissue evidence="14">Whole organism</tissue>
    </source>
</reference>
<dbReference type="EMBL" id="JQDR03003334">
    <property type="protein sequence ID" value="KAA0202594.1"/>
    <property type="molecule type" value="Genomic_DNA"/>
</dbReference>
<dbReference type="PROSITE" id="PS50157">
    <property type="entry name" value="ZINC_FINGER_C2H2_2"/>
    <property type="match status" value="1"/>
</dbReference>
<dbReference type="GO" id="GO:0003677">
    <property type="term" value="F:DNA binding"/>
    <property type="evidence" value="ECO:0007669"/>
    <property type="project" value="UniProtKB-KW"/>
</dbReference>
<evidence type="ECO:0000256" key="12">
    <source>
        <dbReference type="SAM" id="MobiDB-lite"/>
    </source>
</evidence>
<protein>
    <recommendedName>
        <fullName evidence="13">C2H2-type domain-containing protein</fullName>
    </recommendedName>
</protein>
<reference evidence="14" key="2">
    <citation type="journal article" date="2018" name="Environ. Sci. Technol.">
        <title>The Toxicogenome of Hyalella azteca: A Model for Sediment Ecotoxicology and Evolutionary Toxicology.</title>
        <authorList>
            <person name="Poynton H.C."/>
            <person name="Hasenbein S."/>
            <person name="Benoit J.B."/>
            <person name="Sepulveda M.S."/>
            <person name="Poelchau M.F."/>
            <person name="Hughes D.S.T."/>
            <person name="Murali S.C."/>
            <person name="Chen S."/>
            <person name="Glastad K.M."/>
            <person name="Goodisman M.A.D."/>
            <person name="Werren J.H."/>
            <person name="Vineis J.H."/>
            <person name="Bowen J.L."/>
            <person name="Friedrich M."/>
            <person name="Jones J."/>
            <person name="Robertson H.M."/>
            <person name="Feyereisen R."/>
            <person name="Mechler-Hickson A."/>
            <person name="Mathers N."/>
            <person name="Lee C.E."/>
            <person name="Colbourne J.K."/>
            <person name="Biales A."/>
            <person name="Johnston J.S."/>
            <person name="Wellborn G.A."/>
            <person name="Rosendale A.J."/>
            <person name="Cridge A.G."/>
            <person name="Munoz-Torres M.C."/>
            <person name="Bain P.A."/>
            <person name="Manny A.R."/>
            <person name="Major K.M."/>
            <person name="Lambert F.N."/>
            <person name="Vulpe C.D."/>
            <person name="Tuck P."/>
            <person name="Blalock B.J."/>
            <person name="Lin Y.Y."/>
            <person name="Smith M.E."/>
            <person name="Ochoa-Acuna H."/>
            <person name="Chen M.M."/>
            <person name="Childers C.P."/>
            <person name="Qu J."/>
            <person name="Dugan S."/>
            <person name="Lee S.L."/>
            <person name="Chao H."/>
            <person name="Dinh H."/>
            <person name="Han Y."/>
            <person name="Doddapaneni H."/>
            <person name="Worley K.C."/>
            <person name="Muzny D.M."/>
            <person name="Gibbs R.A."/>
            <person name="Richards S."/>
        </authorList>
    </citation>
    <scope>NUCLEOTIDE SEQUENCE</scope>
    <source>
        <strain evidence="14">HAZT.00-mixed</strain>
        <tissue evidence="14">Whole organism</tissue>
    </source>
</reference>
<evidence type="ECO:0000256" key="6">
    <source>
        <dbReference type="ARBA" id="ARBA00022833"/>
    </source>
</evidence>
<keyword evidence="10" id="KW-0539">Nucleus</keyword>
<name>A0A6A0HBE1_HYAAZ</name>
<keyword evidence="5 11" id="KW-0863">Zinc-finger</keyword>
<dbReference type="FunFam" id="3.30.160.60:FF:000097">
    <property type="entry name" value="Zinc finger protein"/>
    <property type="match status" value="1"/>
</dbReference>
<evidence type="ECO:0000256" key="8">
    <source>
        <dbReference type="ARBA" id="ARBA00023125"/>
    </source>
</evidence>
<keyword evidence="3" id="KW-0479">Metal-binding</keyword>
<evidence type="ECO:0000256" key="2">
    <source>
        <dbReference type="ARBA" id="ARBA00004123"/>
    </source>
</evidence>
<evidence type="ECO:0000256" key="5">
    <source>
        <dbReference type="ARBA" id="ARBA00022771"/>
    </source>
</evidence>
<evidence type="ECO:0000259" key="13">
    <source>
        <dbReference type="PROSITE" id="PS50157"/>
    </source>
</evidence>
<proteinExistence type="predicted"/>
<keyword evidence="4" id="KW-0677">Repeat</keyword>
<dbReference type="GO" id="GO:0008270">
    <property type="term" value="F:zinc ion binding"/>
    <property type="evidence" value="ECO:0007669"/>
    <property type="project" value="UniProtKB-KW"/>
</dbReference>
<keyword evidence="9" id="KW-0804">Transcription</keyword>
<sequence>MLRHTGDKPYSCDTCGQQFTNSQGKKNHMRLHLEIKVENGVKEPTQLKYRVLTANEKALPQYSDSDEEDDVHEQLSVQQDSDEEFLDGAFVRVLRRTGYKI</sequence>
<dbReference type="PROSITE" id="PS00028">
    <property type="entry name" value="ZINC_FINGER_C2H2_1"/>
    <property type="match status" value="1"/>
</dbReference>
<accession>A0A6A0HBE1</accession>
<evidence type="ECO:0000313" key="14">
    <source>
        <dbReference type="EMBL" id="KAA0202594.1"/>
    </source>
</evidence>
<evidence type="ECO:0000256" key="11">
    <source>
        <dbReference type="PROSITE-ProRule" id="PRU00042"/>
    </source>
</evidence>
<keyword evidence="8" id="KW-0238">DNA-binding</keyword>
<evidence type="ECO:0000256" key="9">
    <source>
        <dbReference type="ARBA" id="ARBA00023163"/>
    </source>
</evidence>
<dbReference type="Gene3D" id="3.30.160.60">
    <property type="entry name" value="Classic Zinc Finger"/>
    <property type="match status" value="1"/>
</dbReference>
<organism evidence="14">
    <name type="scientific">Hyalella azteca</name>
    <name type="common">Amphipod</name>
    <dbReference type="NCBI Taxonomy" id="294128"/>
    <lineage>
        <taxon>Eukaryota</taxon>
        <taxon>Metazoa</taxon>
        <taxon>Ecdysozoa</taxon>
        <taxon>Arthropoda</taxon>
        <taxon>Crustacea</taxon>
        <taxon>Multicrustacea</taxon>
        <taxon>Malacostraca</taxon>
        <taxon>Eumalacostraca</taxon>
        <taxon>Peracarida</taxon>
        <taxon>Amphipoda</taxon>
        <taxon>Senticaudata</taxon>
        <taxon>Talitrida</taxon>
        <taxon>Talitroidea</taxon>
        <taxon>Hyalellidae</taxon>
        <taxon>Hyalella</taxon>
    </lineage>
</organism>
<dbReference type="Proteomes" id="UP000711488">
    <property type="component" value="Unassembled WGS sequence"/>
</dbReference>
<evidence type="ECO:0000256" key="1">
    <source>
        <dbReference type="ARBA" id="ARBA00003767"/>
    </source>
</evidence>
<evidence type="ECO:0000256" key="7">
    <source>
        <dbReference type="ARBA" id="ARBA00023015"/>
    </source>
</evidence>
<dbReference type="InterPro" id="IPR036236">
    <property type="entry name" value="Znf_C2H2_sf"/>
</dbReference>
<feature type="region of interest" description="Disordered" evidence="12">
    <location>
        <begin position="60"/>
        <end position="80"/>
    </location>
</feature>
<dbReference type="SUPFAM" id="SSF57667">
    <property type="entry name" value="beta-beta-alpha zinc fingers"/>
    <property type="match status" value="1"/>
</dbReference>
<dbReference type="AlphaFoldDB" id="A0A6A0HBE1"/>
<evidence type="ECO:0000256" key="10">
    <source>
        <dbReference type="ARBA" id="ARBA00023242"/>
    </source>
</evidence>
<keyword evidence="6" id="KW-0862">Zinc</keyword>
<comment type="function">
    <text evidence="1">May be involved in transcriptional regulation.</text>
</comment>
<dbReference type="InterPro" id="IPR013087">
    <property type="entry name" value="Znf_C2H2_type"/>
</dbReference>
<reference evidence="14" key="3">
    <citation type="submission" date="2019-06" db="EMBL/GenBank/DDBJ databases">
        <authorList>
            <person name="Poynton C."/>
            <person name="Hasenbein S."/>
            <person name="Benoit J.B."/>
            <person name="Sepulveda M.S."/>
            <person name="Poelchau M.F."/>
            <person name="Murali S.C."/>
            <person name="Chen S."/>
            <person name="Glastad K.M."/>
            <person name="Werren J.H."/>
            <person name="Vineis J.H."/>
            <person name="Bowen J.L."/>
            <person name="Friedrich M."/>
            <person name="Jones J."/>
            <person name="Robertson H.M."/>
            <person name="Feyereisen R."/>
            <person name="Mechler-Hickson A."/>
            <person name="Mathers N."/>
            <person name="Lee C.E."/>
            <person name="Colbourne J.K."/>
            <person name="Biales A."/>
            <person name="Johnston J.S."/>
            <person name="Wellborn G.A."/>
            <person name="Rosendale A.J."/>
            <person name="Cridge A.G."/>
            <person name="Munoz-Torres M.C."/>
            <person name="Bain P.A."/>
            <person name="Manny A.R."/>
            <person name="Major K.M."/>
            <person name="Lambert F.N."/>
            <person name="Vulpe C.D."/>
            <person name="Tuck P."/>
            <person name="Blalock B.J."/>
            <person name="Lin Y.-Y."/>
            <person name="Smith M.E."/>
            <person name="Ochoa-Acuna H."/>
            <person name="Chen M.-J.M."/>
            <person name="Childers C.P."/>
            <person name="Qu J."/>
            <person name="Dugan S."/>
            <person name="Lee S.L."/>
            <person name="Chao H."/>
            <person name="Dinh H."/>
            <person name="Han Y."/>
            <person name="Doddapaneni H."/>
            <person name="Worley K.C."/>
            <person name="Muzny D.M."/>
            <person name="Gibbs R.A."/>
            <person name="Richards S."/>
        </authorList>
    </citation>
    <scope>NUCLEOTIDE SEQUENCE</scope>
    <source>
        <strain evidence="14">HAZT.00-mixed</strain>
        <tissue evidence="14">Whole organism</tissue>
    </source>
</reference>
<gene>
    <name evidence="14" type="ORF">HAZT_HAZT005108</name>
</gene>
<evidence type="ECO:0000256" key="4">
    <source>
        <dbReference type="ARBA" id="ARBA00022737"/>
    </source>
</evidence>
<comment type="subcellular location">
    <subcellularLocation>
        <location evidence="2">Nucleus</location>
    </subcellularLocation>
</comment>
<comment type="caution">
    <text evidence="14">The sequence shown here is derived from an EMBL/GenBank/DDBJ whole genome shotgun (WGS) entry which is preliminary data.</text>
</comment>
<feature type="domain" description="C2H2-type" evidence="13">
    <location>
        <begin position="10"/>
        <end position="37"/>
    </location>
</feature>
<keyword evidence="7" id="KW-0805">Transcription regulation</keyword>
<evidence type="ECO:0000256" key="3">
    <source>
        <dbReference type="ARBA" id="ARBA00022723"/>
    </source>
</evidence>